<evidence type="ECO:0000256" key="3">
    <source>
        <dbReference type="ARBA" id="ARBA00022448"/>
    </source>
</evidence>
<keyword evidence="12" id="KW-1185">Reference proteome</keyword>
<name>A0A915PWE4_9BILA</name>
<dbReference type="AlphaFoldDB" id="A0A915PWE4"/>
<evidence type="ECO:0000256" key="2">
    <source>
        <dbReference type="ARBA" id="ARBA00004651"/>
    </source>
</evidence>
<dbReference type="GO" id="GO:0005921">
    <property type="term" value="C:gap junction"/>
    <property type="evidence" value="ECO:0007669"/>
    <property type="project" value="UniProtKB-SubCell"/>
</dbReference>
<protein>
    <submittedName>
        <fullName evidence="13">Uncharacterized protein</fullName>
    </submittedName>
</protein>
<keyword evidence="7" id="KW-0965">Cell junction</keyword>
<evidence type="ECO:0000256" key="5">
    <source>
        <dbReference type="ARBA" id="ARBA00022692"/>
    </source>
</evidence>
<evidence type="ECO:0000256" key="4">
    <source>
        <dbReference type="ARBA" id="ARBA00022475"/>
    </source>
</evidence>
<keyword evidence="4" id="KW-1003">Cell membrane</keyword>
<dbReference type="InterPro" id="IPR000990">
    <property type="entry name" value="Innexin"/>
</dbReference>
<evidence type="ECO:0000256" key="11">
    <source>
        <dbReference type="ARBA" id="ARBA00023303"/>
    </source>
</evidence>
<keyword evidence="6" id="KW-0303">Gap junction</keyword>
<dbReference type="Proteomes" id="UP000887581">
    <property type="component" value="Unplaced"/>
</dbReference>
<keyword evidence="10" id="KW-0472">Membrane</keyword>
<keyword evidence="8" id="KW-1133">Transmembrane helix</keyword>
<proteinExistence type="predicted"/>
<evidence type="ECO:0000256" key="9">
    <source>
        <dbReference type="ARBA" id="ARBA00023065"/>
    </source>
</evidence>
<reference evidence="13" key="1">
    <citation type="submission" date="2022-11" db="UniProtKB">
        <authorList>
            <consortium name="WormBaseParasite"/>
        </authorList>
    </citation>
    <scope>IDENTIFICATION</scope>
</reference>
<dbReference type="Pfam" id="PF00876">
    <property type="entry name" value="Innexin"/>
    <property type="match status" value="1"/>
</dbReference>
<keyword evidence="3" id="KW-0813">Transport</keyword>
<comment type="subcellular location">
    <subcellularLocation>
        <location evidence="1">Cell junction</location>
        <location evidence="1">Gap junction</location>
    </subcellularLocation>
    <subcellularLocation>
        <location evidence="2">Cell membrane</location>
        <topology evidence="2">Multi-pass membrane protein</topology>
    </subcellularLocation>
</comment>
<dbReference type="WBParaSite" id="sdigi.contig390.g7975.t1">
    <property type="protein sequence ID" value="sdigi.contig390.g7975.t1"/>
    <property type="gene ID" value="sdigi.contig390.g7975"/>
</dbReference>
<evidence type="ECO:0000313" key="12">
    <source>
        <dbReference type="Proteomes" id="UP000887581"/>
    </source>
</evidence>
<organism evidence="12 13">
    <name type="scientific">Setaria digitata</name>
    <dbReference type="NCBI Taxonomy" id="48799"/>
    <lineage>
        <taxon>Eukaryota</taxon>
        <taxon>Metazoa</taxon>
        <taxon>Ecdysozoa</taxon>
        <taxon>Nematoda</taxon>
        <taxon>Chromadorea</taxon>
        <taxon>Rhabditida</taxon>
        <taxon>Spirurina</taxon>
        <taxon>Spiruromorpha</taxon>
        <taxon>Filarioidea</taxon>
        <taxon>Setariidae</taxon>
        <taxon>Setaria</taxon>
    </lineage>
</organism>
<dbReference type="GO" id="GO:0034220">
    <property type="term" value="P:monoatomic ion transmembrane transport"/>
    <property type="evidence" value="ECO:0007669"/>
    <property type="project" value="UniProtKB-KW"/>
</dbReference>
<evidence type="ECO:0000256" key="10">
    <source>
        <dbReference type="ARBA" id="ARBA00023136"/>
    </source>
</evidence>
<evidence type="ECO:0000256" key="1">
    <source>
        <dbReference type="ARBA" id="ARBA00004610"/>
    </source>
</evidence>
<accession>A0A915PWE4</accession>
<sequence length="94" mass="10255">MSIEALLKSLKIIPNNYGDDNSDRLHYFLTTNLLIAASTITAWKVFEGRPMECMSPTSFPNSWATVGCGKFEHNTGNKVVIAIHSTSASHGLNA</sequence>
<evidence type="ECO:0000313" key="13">
    <source>
        <dbReference type="WBParaSite" id="sdigi.contig390.g7975.t1"/>
    </source>
</evidence>
<keyword evidence="11" id="KW-0407">Ion channel</keyword>
<keyword evidence="9" id="KW-0406">Ion transport</keyword>
<keyword evidence="5" id="KW-0812">Transmembrane</keyword>
<evidence type="ECO:0000256" key="6">
    <source>
        <dbReference type="ARBA" id="ARBA00022868"/>
    </source>
</evidence>
<evidence type="ECO:0000256" key="8">
    <source>
        <dbReference type="ARBA" id="ARBA00022989"/>
    </source>
</evidence>
<evidence type="ECO:0000256" key="7">
    <source>
        <dbReference type="ARBA" id="ARBA00022949"/>
    </source>
</evidence>
<dbReference type="GO" id="GO:0005886">
    <property type="term" value="C:plasma membrane"/>
    <property type="evidence" value="ECO:0007669"/>
    <property type="project" value="UniProtKB-SubCell"/>
</dbReference>